<protein>
    <submittedName>
        <fullName evidence="4">FlxA-like family protein</fullName>
    </submittedName>
</protein>
<keyword evidence="1" id="KW-0175">Coiled coil</keyword>
<name>A0AA50KAC3_9GAMM</name>
<sequence length="151" mass="16015">MSINGINSATIGSTFTPVSSAYIAATPATTKTATNESTADAQDTQDTVSISSAGRAALSADVGAPLRDNAAAKKDGTENDASEEPMTLIDQQIQKIKEQIKALQKMLAKLKGDDSEVAEQQRKLIQEQIMQLSSQIATLTDKKMRDAQKSA</sequence>
<dbReference type="Pfam" id="PF14282">
    <property type="entry name" value="FlxA"/>
    <property type="match status" value="1"/>
</dbReference>
<proteinExistence type="predicted"/>
<evidence type="ECO:0000256" key="2">
    <source>
        <dbReference type="SAM" id="MobiDB-lite"/>
    </source>
</evidence>
<evidence type="ECO:0000313" key="4">
    <source>
        <dbReference type="EMBL" id="WMB71550.1"/>
    </source>
</evidence>
<dbReference type="InterPro" id="IPR025577">
    <property type="entry name" value="FlxA"/>
</dbReference>
<dbReference type="AlphaFoldDB" id="A0AA50KAC3"/>
<accession>A0AA50KAC3</accession>
<dbReference type="EMBL" id="CP132914">
    <property type="protein sequence ID" value="WMB71550.1"/>
    <property type="molecule type" value="Genomic_DNA"/>
</dbReference>
<organism evidence="4">
    <name type="scientific">Shewanella oncorhynchi</name>
    <dbReference type="NCBI Taxonomy" id="2726434"/>
    <lineage>
        <taxon>Bacteria</taxon>
        <taxon>Pseudomonadati</taxon>
        <taxon>Pseudomonadota</taxon>
        <taxon>Gammaproteobacteria</taxon>
        <taxon>Alteromonadales</taxon>
        <taxon>Shewanellaceae</taxon>
        <taxon>Shewanella</taxon>
    </lineage>
</organism>
<feature type="region of interest" description="Disordered" evidence="2">
    <location>
        <begin position="29"/>
        <end position="84"/>
    </location>
</feature>
<feature type="compositionally biased region" description="Polar residues" evidence="2">
    <location>
        <begin position="40"/>
        <end position="52"/>
    </location>
</feature>
<dbReference type="KEGG" id="sog:RA178_14070"/>
<keyword evidence="5" id="KW-1185">Reference proteome</keyword>
<dbReference type="RefSeq" id="WP_028760412.1">
    <property type="nucleotide sequence ID" value="NZ_CP132914.1"/>
</dbReference>
<feature type="coiled-coil region" evidence="1">
    <location>
        <begin position="86"/>
        <end position="142"/>
    </location>
</feature>
<dbReference type="GeneID" id="301340331"/>
<dbReference type="Proteomes" id="UP001236800">
    <property type="component" value="Chromosome"/>
</dbReference>
<evidence type="ECO:0000256" key="1">
    <source>
        <dbReference type="SAM" id="Coils"/>
    </source>
</evidence>
<gene>
    <name evidence="3" type="ORF">HGO26_05100</name>
    <name evidence="4" type="ORF">RA178_14070</name>
</gene>
<reference evidence="3 5" key="1">
    <citation type="submission" date="2020-04" db="EMBL/GenBank/DDBJ databases">
        <title>The first description of lens atrophy caused by putative novel Shewanella sp. that is a new emerging pathogen for cultured rainbow trout?</title>
        <authorList>
            <person name="Saticioglu I.B."/>
            <person name="Duman M."/>
            <person name="Altun S."/>
        </authorList>
    </citation>
    <scope>NUCLEOTIDE SEQUENCE [LARGE SCALE GENOMIC DNA]</scope>
    <source>
        <strain evidence="3 5">S-1</strain>
    </source>
</reference>
<evidence type="ECO:0000313" key="5">
    <source>
        <dbReference type="Proteomes" id="UP000527352"/>
    </source>
</evidence>
<feature type="compositionally biased region" description="Low complexity" evidence="2">
    <location>
        <begin position="29"/>
        <end position="39"/>
    </location>
</feature>
<dbReference type="EMBL" id="JABAEB010000003">
    <property type="protein sequence ID" value="NLQ22258.1"/>
    <property type="molecule type" value="Genomic_DNA"/>
</dbReference>
<reference evidence="4" key="2">
    <citation type="submission" date="2023-08" db="EMBL/GenBank/DDBJ databases">
        <title>Complete genome sequence of Shewanella oncorhynchi Z-P2, a siderophore putrebactin-producing bacterium.</title>
        <authorList>
            <person name="Zhang Y."/>
        </authorList>
    </citation>
    <scope>NUCLEOTIDE SEQUENCE</scope>
    <source>
        <strain evidence="4">Z-P2</strain>
    </source>
</reference>
<dbReference type="Proteomes" id="UP000527352">
    <property type="component" value="Unassembled WGS sequence"/>
</dbReference>
<evidence type="ECO:0000313" key="3">
    <source>
        <dbReference type="EMBL" id="NLQ22258.1"/>
    </source>
</evidence>